<name>A0A1Y2ST40_9BIFI</name>
<protein>
    <submittedName>
        <fullName evidence="4">Beta-glucosidase</fullName>
    </submittedName>
</protein>
<dbReference type="Gene3D" id="3.40.50.1700">
    <property type="entry name" value="Glycoside hydrolase family 3 C-terminal domain"/>
    <property type="match status" value="1"/>
</dbReference>
<dbReference type="SUPFAM" id="SSF52279">
    <property type="entry name" value="Beta-D-glucan exohydrolase, C-terminal domain"/>
    <property type="match status" value="1"/>
</dbReference>
<evidence type="ECO:0000313" key="5">
    <source>
        <dbReference type="Proteomes" id="UP000243540"/>
    </source>
</evidence>
<gene>
    <name evidence="4" type="ORF">B9T39_02185</name>
</gene>
<sequence>MSEFDEAVERVKNGSSVRDEAELLYQKLTDDEKLWLLDGDETYWAGRRAILKEGYNIRPYIMGAVDRLGIPGIRFVDGPRGCVSGQGTTFPVSMARGATWDTELEERVGEAIGEEVRENGGNYFGGVCINLPRHPAWGRAQESYAENPLLLGEMGAALTRGVKPYAMACVKHFACNSMENSRFQVNVTVDEATLHEDYLPHFKKVIENGALGVMSAYNQVNGQYCGESDYLLTKVLREDWKFSGVVGSDFVWGLRNPAKSVKAGLNIEEPFRQQRAEHLEEQMVKGEVSWDDIRRVGVTTLETQLRYYASRKDDTEVVKPDKRAHALLAREVAERSMVLLKNESHALPLESTEDSPLTLTVCGRLAALKNTGDHGSSNVRSAYVVTALDGITQKFGAEHVTNATALIPHDAAEAASHTSAAVVVVGYTANDEGEYLKPSMDPSMLKLLPTPHNAAEEEMIAAVNRSIEAGQSTFGSDAVGGDRISVRLHDEDVELIREVSRANARTIVVVVAAGEVLMDDWVNEPAGIVIGWYSGMEGGNALARILSGEANPSGRLPFAVARSEGDLPDFDSAAHEVTYTRWYGQRLIQRNGHTALYPLGYGLSYSNFSLEGISLRRETSTVLTRVKNESARKGTHVVQVYATRLDGERQGEKELVGFQAVIVEAHSAEEVEIHVDLSRIGTWDAQKREIVINGGKVRFEVASFWGDSEAESMEITL</sequence>
<dbReference type="InterPro" id="IPR050288">
    <property type="entry name" value="Cellulose_deg_GH3"/>
</dbReference>
<evidence type="ECO:0000256" key="2">
    <source>
        <dbReference type="ARBA" id="ARBA00022801"/>
    </source>
</evidence>
<dbReference type="SUPFAM" id="SSF51445">
    <property type="entry name" value="(Trans)glycosidases"/>
    <property type="match status" value="1"/>
</dbReference>
<keyword evidence="2" id="KW-0378">Hydrolase</keyword>
<dbReference type="Proteomes" id="UP000243540">
    <property type="component" value="Unassembled WGS sequence"/>
</dbReference>
<dbReference type="Gene3D" id="2.60.40.10">
    <property type="entry name" value="Immunoglobulins"/>
    <property type="match status" value="1"/>
</dbReference>
<dbReference type="InterPro" id="IPR036881">
    <property type="entry name" value="Glyco_hydro_3_C_sf"/>
</dbReference>
<dbReference type="PANTHER" id="PTHR42715">
    <property type="entry name" value="BETA-GLUCOSIDASE"/>
    <property type="match status" value="1"/>
</dbReference>
<dbReference type="AlphaFoldDB" id="A0A1Y2ST40"/>
<evidence type="ECO:0000259" key="3">
    <source>
        <dbReference type="SMART" id="SM01217"/>
    </source>
</evidence>
<evidence type="ECO:0000256" key="1">
    <source>
        <dbReference type="ARBA" id="ARBA00005336"/>
    </source>
</evidence>
<feature type="domain" description="Fibronectin type III-like" evidence="3">
    <location>
        <begin position="636"/>
        <end position="709"/>
    </location>
</feature>
<accession>A0A1Y2ST40</accession>
<dbReference type="GO" id="GO:0008422">
    <property type="term" value="F:beta-glucosidase activity"/>
    <property type="evidence" value="ECO:0007669"/>
    <property type="project" value="TreeGrafter"/>
</dbReference>
<dbReference type="GO" id="GO:0009251">
    <property type="term" value="P:glucan catabolic process"/>
    <property type="evidence" value="ECO:0007669"/>
    <property type="project" value="TreeGrafter"/>
</dbReference>
<dbReference type="InterPro" id="IPR036962">
    <property type="entry name" value="Glyco_hydro_3_N_sf"/>
</dbReference>
<dbReference type="InterPro" id="IPR001764">
    <property type="entry name" value="Glyco_hydro_3_N"/>
</dbReference>
<dbReference type="Gene3D" id="3.20.20.300">
    <property type="entry name" value="Glycoside hydrolase, family 3, N-terminal domain"/>
    <property type="match status" value="1"/>
</dbReference>
<dbReference type="PRINTS" id="PR00133">
    <property type="entry name" value="GLHYDRLASE3"/>
</dbReference>
<proteinExistence type="inferred from homology"/>
<dbReference type="Pfam" id="PF00933">
    <property type="entry name" value="Glyco_hydro_3"/>
    <property type="match status" value="1"/>
</dbReference>
<organism evidence="4 5">
    <name type="scientific">Alloscardovia macacae</name>
    <dbReference type="NCBI Taxonomy" id="1160091"/>
    <lineage>
        <taxon>Bacteria</taxon>
        <taxon>Bacillati</taxon>
        <taxon>Actinomycetota</taxon>
        <taxon>Actinomycetes</taxon>
        <taxon>Bifidobacteriales</taxon>
        <taxon>Bifidobacteriaceae</taxon>
        <taxon>Alloscardovia</taxon>
    </lineage>
</organism>
<dbReference type="InterPro" id="IPR017853">
    <property type="entry name" value="GH"/>
</dbReference>
<comment type="caution">
    <text evidence="4">The sequence shown here is derived from an EMBL/GenBank/DDBJ whole genome shotgun (WGS) entry which is preliminary data.</text>
</comment>
<reference evidence="4 5" key="1">
    <citation type="submission" date="2017-04" db="EMBL/GenBank/DDBJ databases">
        <title>Draft genome sequences of Alloscardovia macacae UMA81211 and UMA81212 isolated from the feces of a rhesus macaque (Macaca mulatta).</title>
        <authorList>
            <person name="Albert K."/>
            <person name="Sela D.A."/>
        </authorList>
    </citation>
    <scope>NUCLEOTIDE SEQUENCE [LARGE SCALE GENOMIC DNA]</scope>
    <source>
        <strain evidence="4 5">UMA81212</strain>
    </source>
</reference>
<dbReference type="OrthoDB" id="3187421at2"/>
<dbReference type="Pfam" id="PF14310">
    <property type="entry name" value="Fn3-like"/>
    <property type="match status" value="1"/>
</dbReference>
<evidence type="ECO:0000313" key="4">
    <source>
        <dbReference type="EMBL" id="OTA29916.1"/>
    </source>
</evidence>
<dbReference type="Pfam" id="PF01915">
    <property type="entry name" value="Glyco_hydro_3_C"/>
    <property type="match status" value="1"/>
</dbReference>
<dbReference type="InterPro" id="IPR013783">
    <property type="entry name" value="Ig-like_fold"/>
</dbReference>
<dbReference type="InterPro" id="IPR002772">
    <property type="entry name" value="Glyco_hydro_3_C"/>
</dbReference>
<dbReference type="EMBL" id="NEKC01000003">
    <property type="protein sequence ID" value="OTA29916.1"/>
    <property type="molecule type" value="Genomic_DNA"/>
</dbReference>
<dbReference type="SMART" id="SM01217">
    <property type="entry name" value="Fn3_like"/>
    <property type="match status" value="1"/>
</dbReference>
<dbReference type="InterPro" id="IPR026891">
    <property type="entry name" value="Fn3-like"/>
</dbReference>
<dbReference type="PANTHER" id="PTHR42715:SF3">
    <property type="entry name" value="BETA-GLUCOSIDASE B-RELATED"/>
    <property type="match status" value="1"/>
</dbReference>
<dbReference type="STRING" id="1160091.B9T39_02185"/>
<comment type="similarity">
    <text evidence="1">Belongs to the glycosyl hydrolase 3 family.</text>
</comment>